<comment type="caution">
    <text evidence="1">The sequence shown here is derived from an EMBL/GenBank/DDBJ whole genome shotgun (WGS) entry which is preliminary data.</text>
</comment>
<evidence type="ECO:0000313" key="1">
    <source>
        <dbReference type="EMBL" id="KAJ9085905.1"/>
    </source>
</evidence>
<dbReference type="EMBL" id="QTSX02000740">
    <property type="protein sequence ID" value="KAJ9085905.1"/>
    <property type="molecule type" value="Genomic_DNA"/>
</dbReference>
<organism evidence="1 2">
    <name type="scientific">Entomophthora muscae</name>
    <dbReference type="NCBI Taxonomy" id="34485"/>
    <lineage>
        <taxon>Eukaryota</taxon>
        <taxon>Fungi</taxon>
        <taxon>Fungi incertae sedis</taxon>
        <taxon>Zoopagomycota</taxon>
        <taxon>Entomophthoromycotina</taxon>
        <taxon>Entomophthoromycetes</taxon>
        <taxon>Entomophthorales</taxon>
        <taxon>Entomophthoraceae</taxon>
        <taxon>Entomophthora</taxon>
    </lineage>
</organism>
<evidence type="ECO:0000313" key="2">
    <source>
        <dbReference type="Proteomes" id="UP001165960"/>
    </source>
</evidence>
<keyword evidence="2" id="KW-1185">Reference proteome</keyword>
<reference evidence="1" key="1">
    <citation type="submission" date="2022-04" db="EMBL/GenBank/DDBJ databases">
        <title>Genome of the entomopathogenic fungus Entomophthora muscae.</title>
        <authorList>
            <person name="Elya C."/>
            <person name="Lovett B.R."/>
            <person name="Lee E."/>
            <person name="Macias A.M."/>
            <person name="Hajek A.E."/>
            <person name="De Bivort B.L."/>
            <person name="Kasson M.T."/>
            <person name="De Fine Licht H.H."/>
            <person name="Stajich J.E."/>
        </authorList>
    </citation>
    <scope>NUCLEOTIDE SEQUENCE</scope>
    <source>
        <strain evidence="1">Berkeley</strain>
    </source>
</reference>
<accession>A0ACC2UGN1</accession>
<proteinExistence type="predicted"/>
<protein>
    <submittedName>
        <fullName evidence="1">Uncharacterized protein</fullName>
    </submittedName>
</protein>
<name>A0ACC2UGN1_9FUNG</name>
<sequence>MAKPKAKDKRQTQSQTTRQYKTSSEEEVIPDTWEERSDKECNQLLTAMETEQGNKKTLPKKDAKKRLPAQTEELKARVAANQEAGLAAHATNANPQPN</sequence>
<dbReference type="Proteomes" id="UP001165960">
    <property type="component" value="Unassembled WGS sequence"/>
</dbReference>
<gene>
    <name evidence="1" type="ORF">DSO57_1009484</name>
</gene>